<proteinExistence type="inferred from homology"/>
<dbReference type="InterPro" id="IPR013785">
    <property type="entry name" value="Aldolase_TIM"/>
</dbReference>
<dbReference type="InterPro" id="IPR001155">
    <property type="entry name" value="OxRdtase_FMN_N"/>
</dbReference>
<dbReference type="Gene3D" id="3.20.20.70">
    <property type="entry name" value="Aldolase class I"/>
    <property type="match status" value="1"/>
</dbReference>
<comment type="cofactor">
    <cofactor evidence="1">
        <name>FMN</name>
        <dbReference type="ChEBI" id="CHEBI:58210"/>
    </cofactor>
</comment>
<evidence type="ECO:0000259" key="4">
    <source>
        <dbReference type="Pfam" id="PF00724"/>
    </source>
</evidence>
<dbReference type="CDD" id="cd02933">
    <property type="entry name" value="OYE_like_FMN"/>
    <property type="match status" value="1"/>
</dbReference>
<evidence type="ECO:0000256" key="3">
    <source>
        <dbReference type="ARBA" id="ARBA00023002"/>
    </source>
</evidence>
<evidence type="ECO:0000313" key="5">
    <source>
        <dbReference type="EMBL" id="MBB5052618.1"/>
    </source>
</evidence>
<evidence type="ECO:0000256" key="1">
    <source>
        <dbReference type="ARBA" id="ARBA00001917"/>
    </source>
</evidence>
<dbReference type="InterPro" id="IPR045247">
    <property type="entry name" value="Oye-like"/>
</dbReference>
<name>A0A840N410_9BRAD</name>
<dbReference type="FunFam" id="3.20.20.70:FF:000059">
    <property type="entry name" value="N-ethylmaleimide reductase, FMN-linked"/>
    <property type="match status" value="1"/>
</dbReference>
<reference evidence="5 6" key="1">
    <citation type="submission" date="2020-08" db="EMBL/GenBank/DDBJ databases">
        <title>Genomic Encyclopedia of Type Strains, Phase IV (KMG-IV): sequencing the most valuable type-strain genomes for metagenomic binning, comparative biology and taxonomic classification.</title>
        <authorList>
            <person name="Goeker M."/>
        </authorList>
    </citation>
    <scope>NUCLEOTIDE SEQUENCE [LARGE SCALE GENOMIC DNA]</scope>
    <source>
        <strain evidence="5 6">DSM 17498</strain>
    </source>
</reference>
<dbReference type="PANTHER" id="PTHR22893">
    <property type="entry name" value="NADH OXIDOREDUCTASE-RELATED"/>
    <property type="match status" value="1"/>
</dbReference>
<evidence type="ECO:0000313" key="6">
    <source>
        <dbReference type="Proteomes" id="UP000521227"/>
    </source>
</evidence>
<sequence>MTSPSLFSPLKVGPYQLSHRVVMAPLTRMRAAHEDNAPHSLNLEYYAQRATKGGLIIAEASPVTQTGRGNPRTPGIYSREQIAGWREITHAVHAKGGIIFLQLWHVGRVSHSSFQPGGALPVAPSAVPISGNFSAMTADGKQVPYETPRALETSEIAGIVDAFRDGARNAREAGFDGVEIHGANGYLLEQFLQSRINQRTDAYGGSIENRARLLLEVTDAVVGVWGADRVAVRLSPYGVANDTGEADPMPLYSHVVRMLSQRGLAYLHFIEPRSSGAGRADVNHQNVPSAMELFRPLWPGVLITAGGFTGEAAEDAVASGKADAIAFGRHFISNPDLPLRLQRKSPLTPYNRATFYGGAEVGYTDYPFEQSA</sequence>
<organism evidence="5 6">
    <name type="scientific">Afipia massiliensis</name>
    <dbReference type="NCBI Taxonomy" id="211460"/>
    <lineage>
        <taxon>Bacteria</taxon>
        <taxon>Pseudomonadati</taxon>
        <taxon>Pseudomonadota</taxon>
        <taxon>Alphaproteobacteria</taxon>
        <taxon>Hyphomicrobiales</taxon>
        <taxon>Nitrobacteraceae</taxon>
        <taxon>Afipia</taxon>
    </lineage>
</organism>
<dbReference type="Pfam" id="PF00724">
    <property type="entry name" value="Oxidored_FMN"/>
    <property type="match status" value="1"/>
</dbReference>
<protein>
    <submittedName>
        <fullName evidence="5">N-ethylmaleimide reductase</fullName>
        <ecNumber evidence="5">1.-.-.-</ecNumber>
    </submittedName>
</protein>
<evidence type="ECO:0000256" key="2">
    <source>
        <dbReference type="ARBA" id="ARBA00005979"/>
    </source>
</evidence>
<dbReference type="SUPFAM" id="SSF51395">
    <property type="entry name" value="FMN-linked oxidoreductases"/>
    <property type="match status" value="1"/>
</dbReference>
<dbReference type="GO" id="GO:0005829">
    <property type="term" value="C:cytosol"/>
    <property type="evidence" value="ECO:0007669"/>
    <property type="project" value="TreeGrafter"/>
</dbReference>
<dbReference type="PANTHER" id="PTHR22893:SF98">
    <property type="entry name" value="OXIDOREDUCTASE"/>
    <property type="match status" value="1"/>
</dbReference>
<keyword evidence="3 5" id="KW-0560">Oxidoreductase</keyword>
<gene>
    <name evidence="5" type="ORF">HNQ36_002592</name>
</gene>
<dbReference type="EMBL" id="JACHIJ010000003">
    <property type="protein sequence ID" value="MBB5052618.1"/>
    <property type="molecule type" value="Genomic_DNA"/>
</dbReference>
<dbReference type="GO" id="GO:0010181">
    <property type="term" value="F:FMN binding"/>
    <property type="evidence" value="ECO:0007669"/>
    <property type="project" value="InterPro"/>
</dbReference>
<comment type="similarity">
    <text evidence="2">Belongs to the NADH:flavin oxidoreductase/NADH oxidase family.</text>
</comment>
<comment type="caution">
    <text evidence="5">The sequence shown here is derived from an EMBL/GenBank/DDBJ whole genome shotgun (WGS) entry which is preliminary data.</text>
</comment>
<dbReference type="Proteomes" id="UP000521227">
    <property type="component" value="Unassembled WGS sequence"/>
</dbReference>
<accession>A0A840N410</accession>
<dbReference type="GO" id="GO:0016628">
    <property type="term" value="F:oxidoreductase activity, acting on the CH-CH group of donors, NAD or NADP as acceptor"/>
    <property type="evidence" value="ECO:0007669"/>
    <property type="project" value="UniProtKB-ARBA"/>
</dbReference>
<dbReference type="AlphaFoldDB" id="A0A840N410"/>
<feature type="domain" description="NADH:flavin oxidoreductase/NADH oxidase N-terminal" evidence="4">
    <location>
        <begin position="5"/>
        <end position="345"/>
    </location>
</feature>
<dbReference type="EC" id="1.-.-.-" evidence="5"/>
<dbReference type="RefSeq" id="WP_184085569.1">
    <property type="nucleotide sequence ID" value="NZ_JACHIJ010000003.1"/>
</dbReference>